<evidence type="ECO:0000256" key="1">
    <source>
        <dbReference type="SAM" id="MobiDB-lite"/>
    </source>
</evidence>
<dbReference type="AlphaFoldDB" id="K0R8N8"/>
<gene>
    <name evidence="2" type="ORF">THAOC_36260</name>
</gene>
<keyword evidence="3" id="KW-1185">Reference proteome</keyword>
<name>K0R8N8_THAOC</name>
<protein>
    <submittedName>
        <fullName evidence="2">Uncharacterized protein</fullName>
    </submittedName>
</protein>
<reference evidence="2 3" key="1">
    <citation type="journal article" date="2012" name="Genome Biol.">
        <title>Genome and low-iron response of an oceanic diatom adapted to chronic iron limitation.</title>
        <authorList>
            <person name="Lommer M."/>
            <person name="Specht M."/>
            <person name="Roy A.S."/>
            <person name="Kraemer L."/>
            <person name="Andreson R."/>
            <person name="Gutowska M.A."/>
            <person name="Wolf J."/>
            <person name="Bergner S.V."/>
            <person name="Schilhabel M.B."/>
            <person name="Klostermeier U.C."/>
            <person name="Beiko R.G."/>
            <person name="Rosenstiel P."/>
            <person name="Hippler M."/>
            <person name="Laroche J."/>
        </authorList>
    </citation>
    <scope>NUCLEOTIDE SEQUENCE [LARGE SCALE GENOMIC DNA]</scope>
    <source>
        <strain evidence="2 3">CCMP1005</strain>
    </source>
</reference>
<evidence type="ECO:0000313" key="3">
    <source>
        <dbReference type="Proteomes" id="UP000266841"/>
    </source>
</evidence>
<sequence length="79" mass="7900">MPSSCLNPATAPANAPGVGSLSLGSPLFPSSHPRRSVGYLPIFPTPGISTAAPRRRGAAAAAAGRADDHSKHIWSSPAG</sequence>
<evidence type="ECO:0000313" key="2">
    <source>
        <dbReference type="EMBL" id="EJK45141.1"/>
    </source>
</evidence>
<organism evidence="2 3">
    <name type="scientific">Thalassiosira oceanica</name>
    <name type="common">Marine diatom</name>
    <dbReference type="NCBI Taxonomy" id="159749"/>
    <lineage>
        <taxon>Eukaryota</taxon>
        <taxon>Sar</taxon>
        <taxon>Stramenopiles</taxon>
        <taxon>Ochrophyta</taxon>
        <taxon>Bacillariophyta</taxon>
        <taxon>Coscinodiscophyceae</taxon>
        <taxon>Thalassiosirophycidae</taxon>
        <taxon>Thalassiosirales</taxon>
        <taxon>Thalassiosiraceae</taxon>
        <taxon>Thalassiosira</taxon>
    </lineage>
</organism>
<comment type="caution">
    <text evidence="2">The sequence shown here is derived from an EMBL/GenBank/DDBJ whole genome shotgun (WGS) entry which is preliminary data.</text>
</comment>
<feature type="compositionally biased region" description="Low complexity" evidence="1">
    <location>
        <begin position="16"/>
        <end position="27"/>
    </location>
</feature>
<feature type="region of interest" description="Disordered" evidence="1">
    <location>
        <begin position="50"/>
        <end position="79"/>
    </location>
</feature>
<proteinExistence type="predicted"/>
<dbReference type="EMBL" id="AGNL01048735">
    <property type="protein sequence ID" value="EJK45141.1"/>
    <property type="molecule type" value="Genomic_DNA"/>
</dbReference>
<accession>K0R8N8</accession>
<dbReference type="Proteomes" id="UP000266841">
    <property type="component" value="Unassembled WGS sequence"/>
</dbReference>
<feature type="region of interest" description="Disordered" evidence="1">
    <location>
        <begin position="1"/>
        <end position="27"/>
    </location>
</feature>